<name>A0A1I5AUZ6_CHROL</name>
<proteinExistence type="predicted"/>
<dbReference type="RefSeq" id="WP_090026086.1">
    <property type="nucleotide sequence ID" value="NZ_FOVD01000006.1"/>
</dbReference>
<dbReference type="AlphaFoldDB" id="A0A1I5AUZ6"/>
<keyword evidence="3" id="KW-1185">Reference proteome</keyword>
<feature type="domain" description="PIN like" evidence="1">
    <location>
        <begin position="24"/>
        <end position="246"/>
    </location>
</feature>
<reference evidence="3" key="1">
    <citation type="submission" date="2016-10" db="EMBL/GenBank/DDBJ databases">
        <authorList>
            <person name="Varghese N."/>
            <person name="Submissions S."/>
        </authorList>
    </citation>
    <scope>NUCLEOTIDE SEQUENCE [LARGE SCALE GENOMIC DNA]</scope>
    <source>
        <strain evidence="3">DSM 25575</strain>
    </source>
</reference>
<dbReference type="Pfam" id="PF18476">
    <property type="entry name" value="PIN_8"/>
    <property type="match status" value="1"/>
</dbReference>
<gene>
    <name evidence="2" type="ORF">SAMN05421594_3718</name>
</gene>
<protein>
    <recommendedName>
        <fullName evidence="1">PIN like domain-containing protein</fullName>
    </recommendedName>
</protein>
<evidence type="ECO:0000313" key="2">
    <source>
        <dbReference type="EMBL" id="SFN66278.1"/>
    </source>
</evidence>
<sequence length="344" mass="40839">MKNKFNEYYKLSEEEIKDHWEKDIFCFDANVLLNLYRYSPSTREAFFSLLEKVKDRIWITYQAAFEYQKNRLVVINAQREAYKDIRETLTKKKGEIEAKLNGFKKHPYLQTAELKKQIESAFDSIGRDLDNLEKKHPDYLDKDPVWEKLSGLLDGKVGDDFSKDDLEKLYRDGKKRYDERVPPGYMDMKEKQNEGNRSLYGDIIVWKQVIEKAKTNGNSIILITDDLKEDWWYKFKGKTISPRPELIKEFKVETSKRINIYQADKFLEMANKNLAQQTTKEAIQEIRNIRLADELDIEKEVRELEILLEDNGDENFKENARLLVTNKETSFEKVIRISSEEQNK</sequence>
<organism evidence="2 3">
    <name type="scientific">Chryseobacterium oleae</name>
    <dbReference type="NCBI Taxonomy" id="491207"/>
    <lineage>
        <taxon>Bacteria</taxon>
        <taxon>Pseudomonadati</taxon>
        <taxon>Bacteroidota</taxon>
        <taxon>Flavobacteriia</taxon>
        <taxon>Flavobacteriales</taxon>
        <taxon>Weeksellaceae</taxon>
        <taxon>Chryseobacterium group</taxon>
        <taxon>Chryseobacterium</taxon>
    </lineage>
</organism>
<dbReference type="Proteomes" id="UP000198769">
    <property type="component" value="Unassembled WGS sequence"/>
</dbReference>
<dbReference type="InterPro" id="IPR041578">
    <property type="entry name" value="PIN_8"/>
</dbReference>
<evidence type="ECO:0000313" key="3">
    <source>
        <dbReference type="Proteomes" id="UP000198769"/>
    </source>
</evidence>
<dbReference type="OrthoDB" id="9182727at2"/>
<evidence type="ECO:0000259" key="1">
    <source>
        <dbReference type="Pfam" id="PF18476"/>
    </source>
</evidence>
<dbReference type="EMBL" id="FOVD01000006">
    <property type="protein sequence ID" value="SFN66278.1"/>
    <property type="molecule type" value="Genomic_DNA"/>
</dbReference>
<accession>A0A1I5AUZ6</accession>